<dbReference type="OpenTargets" id="ENSG00000143387"/>
<evidence type="ECO:0000313" key="3">
    <source>
        <dbReference type="Proteomes" id="UP000005640"/>
    </source>
</evidence>
<evidence type="ECO:0000256" key="1">
    <source>
        <dbReference type="SAM" id="SignalP"/>
    </source>
</evidence>
<dbReference type="AlphaFoldDB" id="A0A7I2V617"/>
<dbReference type="HGNC" id="HGNC:2536">
    <property type="gene designation" value="CTSK"/>
</dbReference>
<evidence type="ECO:0007829" key="4">
    <source>
        <dbReference type="PeptideAtlas" id="A0A7I2V617"/>
    </source>
</evidence>
<name>A0A7I2V617_HUMAN</name>
<dbReference type="Ensembl" id="ENST00000678275.1">
    <property type="protein sequence ID" value="ENSP00000504796.1"/>
    <property type="gene ID" value="ENSG00000143387.14"/>
</dbReference>
<reference evidence="2 3" key="2">
    <citation type="journal article" date="2004" name="Nature">
        <title>Finishing the euchromatic sequence of the human genome.</title>
        <authorList>
            <consortium name="International Human Genome Sequencing Consortium"/>
        </authorList>
    </citation>
    <scope>NUCLEOTIDE SEQUENCE [LARGE SCALE GENOMIC DNA]</scope>
</reference>
<dbReference type="Proteomes" id="UP000005640">
    <property type="component" value="Chromosome 1"/>
</dbReference>
<dbReference type="Ensembl" id="ENST00000678275.1">
    <property type="protein sequence ID" value="ENSP00000504796.1"/>
    <property type="gene ID" value="ENSG00000143387.15"/>
</dbReference>
<feature type="chain" id="PRO_5029865768" evidence="1">
    <location>
        <begin position="16"/>
        <end position="52"/>
    </location>
</feature>
<dbReference type="Bgee" id="ENSG00000143387">
    <property type="expression patterns" value="Expressed in periodontal ligament and 168 other cell types or tissues"/>
</dbReference>
<organism evidence="2 3">
    <name type="scientific">Homo sapiens</name>
    <name type="common">Human</name>
    <dbReference type="NCBI Taxonomy" id="9606"/>
    <lineage>
        <taxon>Eukaryota</taxon>
        <taxon>Metazoa</taxon>
        <taxon>Chordata</taxon>
        <taxon>Craniata</taxon>
        <taxon>Vertebrata</taxon>
        <taxon>Euteleostomi</taxon>
        <taxon>Mammalia</taxon>
        <taxon>Eutheria</taxon>
        <taxon>Euarchontoglires</taxon>
        <taxon>Primates</taxon>
        <taxon>Haplorrhini</taxon>
        <taxon>Catarrhini</taxon>
        <taxon>Hominidae</taxon>
        <taxon>Homo</taxon>
    </lineage>
</organism>
<keyword evidence="3" id="KW-1185">Reference proteome</keyword>
<dbReference type="GeneTree" id="ENSGT00940000157759"/>
<keyword evidence="4" id="KW-1267">Proteomics identification</keyword>
<gene>
    <name evidence="2" type="primary">CTSK</name>
</gene>
<feature type="signal peptide" evidence="1">
    <location>
        <begin position="1"/>
        <end position="15"/>
    </location>
</feature>
<reference evidence="2 3" key="3">
    <citation type="journal article" date="2006" name="Nature">
        <title>The DNA sequence and biological annotation of human chromosome 1.</title>
        <authorList>
            <person name="Gregory S.G."/>
            <person name="Barlow K.F."/>
            <person name="McLay K.E."/>
            <person name="Kaul R."/>
            <person name="Swarbreck D."/>
            <person name="Dunham A."/>
            <person name="Scott C.E."/>
            <person name="Howe K.L."/>
            <person name="Woodfine K."/>
            <person name="Spencer C.C."/>
            <person name="Jones M.C."/>
            <person name="Gillson C."/>
            <person name="Searle S."/>
            <person name="Zhou Y."/>
            <person name="Kokocinski F."/>
            <person name="McDonald L."/>
            <person name="Evans R."/>
            <person name="Phillips K."/>
            <person name="Atkinson A."/>
            <person name="Cooper R."/>
            <person name="Jones C."/>
            <person name="Hall R.E."/>
            <person name="Andrews T.D."/>
            <person name="Lloyd C."/>
            <person name="Ainscough R."/>
            <person name="Almeida J.P."/>
            <person name="Ambrose K.D."/>
            <person name="Anderson F."/>
            <person name="Andrew R.W."/>
            <person name="Ashwell R.I."/>
            <person name="Aubin K."/>
            <person name="Babbage A.K."/>
            <person name="Bagguley C.L."/>
            <person name="Bailey J."/>
            <person name="Beasley H."/>
            <person name="Bethel G."/>
            <person name="Bird C.P."/>
            <person name="Bray-Allen S."/>
            <person name="Brown J.Y."/>
            <person name="Brown A.J."/>
            <person name="Buckley D."/>
            <person name="Burton J."/>
            <person name="Bye J."/>
            <person name="Carder C."/>
            <person name="Chapman J.C."/>
            <person name="Clark S.Y."/>
            <person name="Clarke G."/>
            <person name="Clee C."/>
            <person name="Cobley V."/>
            <person name="Collier R.E."/>
            <person name="Corby N."/>
            <person name="Coville G.J."/>
            <person name="Davies J."/>
            <person name="Deadman R."/>
            <person name="Dunn M."/>
            <person name="Earthrowl M."/>
            <person name="Ellington A.G."/>
            <person name="Errington H."/>
            <person name="Frankish A."/>
            <person name="Frankland J."/>
            <person name="French L."/>
            <person name="Garner P."/>
            <person name="Garnett J."/>
            <person name="Gay L."/>
            <person name="Ghori M.R."/>
            <person name="Gibson R."/>
            <person name="Gilby L.M."/>
            <person name="Gillett W."/>
            <person name="Glithero R.J."/>
            <person name="Grafham D.V."/>
            <person name="Griffiths C."/>
            <person name="Griffiths-Jones S."/>
            <person name="Grocock R."/>
            <person name="Hammond S."/>
            <person name="Harrison E.S."/>
            <person name="Hart E."/>
            <person name="Haugen E."/>
            <person name="Heath P.D."/>
            <person name="Holmes S."/>
            <person name="Holt K."/>
            <person name="Howden P.J."/>
            <person name="Hunt A.R."/>
            <person name="Hunt S.E."/>
            <person name="Hunter G."/>
            <person name="Isherwood J."/>
            <person name="James R."/>
            <person name="Johnson C."/>
            <person name="Johnson D."/>
            <person name="Joy A."/>
            <person name="Kay M."/>
            <person name="Kershaw J.K."/>
            <person name="Kibukawa M."/>
            <person name="Kimberley A.M."/>
            <person name="King A."/>
            <person name="Knights A.J."/>
            <person name="Lad H."/>
            <person name="Laird G."/>
            <person name="Lawlor S."/>
            <person name="Leongamornlert D.A."/>
            <person name="Lloyd D.M."/>
            <person name="Loveland J."/>
            <person name="Lovell J."/>
            <person name="Lush M.J."/>
            <person name="Lyne R."/>
            <person name="Martin S."/>
            <person name="Mashreghi-Mohammadi M."/>
            <person name="Matthews L."/>
            <person name="Matthews N.S."/>
            <person name="McLaren S."/>
            <person name="Milne S."/>
            <person name="Mistry S."/>
            <person name="Moore M.J."/>
            <person name="Nickerson T."/>
            <person name="O'Dell C.N."/>
            <person name="Oliver K."/>
            <person name="Palmeiri A."/>
            <person name="Palmer S.A."/>
            <person name="Parker A."/>
            <person name="Patel D."/>
            <person name="Pearce A.V."/>
            <person name="Peck A.I."/>
            <person name="Pelan S."/>
            <person name="Phelps K."/>
            <person name="Phillimore B.J."/>
            <person name="Plumb R."/>
            <person name="Rajan J."/>
            <person name="Raymond C."/>
            <person name="Rouse G."/>
            <person name="Saenphimmachak C."/>
            <person name="Sehra H.K."/>
            <person name="Sheridan E."/>
            <person name="Shownkeen R."/>
            <person name="Sims S."/>
            <person name="Skuce C.D."/>
            <person name="Smith M."/>
            <person name="Steward C."/>
            <person name="Subramanian S."/>
            <person name="Sycamore N."/>
            <person name="Tracey A."/>
            <person name="Tromans A."/>
            <person name="Van Helmond Z."/>
            <person name="Wall M."/>
            <person name="Wallis J.M."/>
            <person name="White S."/>
            <person name="Whitehead S.L."/>
            <person name="Wilkinson J.E."/>
            <person name="Willey D.L."/>
            <person name="Williams H."/>
            <person name="Wilming L."/>
            <person name="Wray P.W."/>
            <person name="Wu Z."/>
            <person name="Coulson A."/>
            <person name="Vaudin M."/>
            <person name="Sulston J.E."/>
            <person name="Durbin R."/>
            <person name="Hubbard T."/>
            <person name="Wooster R."/>
            <person name="Dunham I."/>
            <person name="Carter N.P."/>
            <person name="McVean G."/>
            <person name="Ross M.T."/>
            <person name="Harrow J."/>
            <person name="Olson M.V."/>
            <person name="Beck S."/>
            <person name="Rogers J."/>
            <person name="Bentley D.R."/>
            <person name="Banerjee R."/>
            <person name="Bryant S.P."/>
            <person name="Burford D.C."/>
            <person name="Burrill W.D."/>
            <person name="Clegg S.M."/>
            <person name="Dhami P."/>
            <person name="Dovey O."/>
            <person name="Faulkner L.M."/>
            <person name="Gribble S.M."/>
            <person name="Langford C.F."/>
            <person name="Pandian R.D."/>
            <person name="Porter K.M."/>
            <person name="Prigmore E."/>
        </authorList>
    </citation>
    <scope>NUCLEOTIDE SEQUENCE [LARGE SCALE GENOMIC DNA]</scope>
</reference>
<keyword evidence="1" id="KW-0732">Signal</keyword>
<sequence length="52" mass="6155">MWGLKVLLLPVVSFALYPEEILDTHWELWKKTHRKQYNNKALNSMVSSPTKL</sequence>
<proteinExistence type="evidence at protein level"/>
<reference evidence="2 3" key="1">
    <citation type="journal article" date="2001" name="Nature">
        <title>Initial sequencing and analysis of the human genome.</title>
        <authorList>
            <consortium name="International Human Genome Sequencing Consortium"/>
            <person name="Lander E.S."/>
            <person name="Linton L.M."/>
            <person name="Birren B."/>
            <person name="Nusbaum C."/>
            <person name="Zody M.C."/>
            <person name="Baldwin J."/>
            <person name="Devon K."/>
            <person name="Dewar K."/>
            <person name="Doyle M."/>
            <person name="FitzHugh W."/>
            <person name="Funke R."/>
            <person name="Gage D."/>
            <person name="Harris K."/>
            <person name="Heaford A."/>
            <person name="Howland J."/>
            <person name="Kann L."/>
            <person name="Lehoczky J."/>
            <person name="LeVine R."/>
            <person name="McEwan P."/>
            <person name="McKernan K."/>
            <person name="Meldrim J."/>
            <person name="Mesirov J.P."/>
            <person name="Miranda C."/>
            <person name="Morris W."/>
            <person name="Naylor J."/>
            <person name="Raymond C."/>
            <person name="Rosetti M."/>
            <person name="Santos R."/>
            <person name="Sheridan A."/>
            <person name="Sougnez C."/>
            <person name="Stange-Thomann N."/>
            <person name="Stojanovic N."/>
            <person name="Subramanian A."/>
            <person name="Wyman D."/>
            <person name="Rogers J."/>
            <person name="Sulston J."/>
            <person name="Ainscough R."/>
            <person name="Beck S."/>
            <person name="Bentley D."/>
            <person name="Burton J."/>
            <person name="Clee C."/>
            <person name="Carter N."/>
            <person name="Coulson A."/>
            <person name="Deadman R."/>
            <person name="Deloukas P."/>
            <person name="Dunham A."/>
            <person name="Dunham I."/>
            <person name="Durbin R."/>
            <person name="French L."/>
            <person name="Grafham D."/>
            <person name="Gregory S."/>
            <person name="Hubbard T."/>
            <person name="Humphray S."/>
            <person name="Hunt A."/>
            <person name="Jones M."/>
            <person name="Lloyd C."/>
            <person name="McMurray A."/>
            <person name="Matthews L."/>
            <person name="Mercer S."/>
            <person name="Milne S."/>
            <person name="Mullikin J.C."/>
            <person name="Mungall A."/>
            <person name="Plumb R."/>
            <person name="Ross M."/>
            <person name="Shownkeen R."/>
            <person name="Sims S."/>
            <person name="Waterston R.H."/>
            <person name="Wilson R.K."/>
            <person name="Hillier L.W."/>
            <person name="McPherson J.D."/>
            <person name="Marra M.A."/>
            <person name="Mardis E.R."/>
            <person name="Fulton L.A."/>
            <person name="Chinwalla A.T."/>
            <person name="Pepin K.H."/>
            <person name="Gish W.R."/>
            <person name="Chissoe S.L."/>
            <person name="Wendl M.C."/>
            <person name="Delehaunty K.D."/>
            <person name="Miner T.L."/>
            <person name="Delehaunty A."/>
            <person name="Kramer J.B."/>
            <person name="Cook L.L."/>
            <person name="Fulton R.S."/>
            <person name="Johnson D.L."/>
            <person name="Minx P.J."/>
            <person name="Clifton S.W."/>
            <person name="Hawkins T."/>
            <person name="Branscomb E."/>
            <person name="Predki P."/>
            <person name="Richardson P."/>
            <person name="Wenning S."/>
            <person name="Slezak T."/>
            <person name="Doggett N."/>
            <person name="Cheng J.F."/>
            <person name="Olsen A."/>
            <person name="Lucas S."/>
            <person name="Elkin C."/>
            <person name="Uberbacher E."/>
            <person name="Frazier M."/>
            <person name="Gibbs R.A."/>
            <person name="Muzny D.M."/>
            <person name="Scherer S.E."/>
            <person name="Bouck J.B."/>
            <person name="Sodergren E.J."/>
            <person name="Worley K.C."/>
            <person name="Rives C.M."/>
            <person name="Gorrell J.H."/>
            <person name="Metzker M.L."/>
            <person name="Naylor S.L."/>
            <person name="Kucherlapati R.S."/>
            <person name="Nelson D.L."/>
            <person name="Weinstock G.M."/>
            <person name="Sakaki Y."/>
            <person name="Fujiyama A."/>
            <person name="Hattori M."/>
            <person name="Yada T."/>
            <person name="Toyoda A."/>
            <person name="Itoh T."/>
            <person name="Kawagoe C."/>
            <person name="Watanabe H."/>
            <person name="Totoki Y."/>
            <person name="Taylor T."/>
            <person name="Weissenbach J."/>
            <person name="Heilig R."/>
            <person name="Saurin W."/>
            <person name="Artiguenave F."/>
            <person name="Brottier P."/>
            <person name="Bruls T."/>
            <person name="Pelletier E."/>
            <person name="Robert C."/>
            <person name="Wincker P."/>
            <person name="Smith D.R."/>
            <person name="Doucette-Stamm L."/>
            <person name="Rubenfield M."/>
            <person name="Weinstock K."/>
            <person name="Lee H.M."/>
            <person name="Dubois J."/>
            <person name="Rosenthal A."/>
            <person name="Platzer M."/>
            <person name="Nyakatura G."/>
            <person name="Taudien S."/>
            <person name="Rump A."/>
            <person name="Yang H."/>
            <person name="Yu J."/>
            <person name="Wang J."/>
            <person name="Huang G."/>
            <person name="Gu J."/>
            <person name="Hood L."/>
            <person name="Rowen L."/>
            <person name="Madan A."/>
            <person name="Qin S."/>
            <person name="Davis R.W."/>
            <person name="Federspiel N.A."/>
            <person name="Abola A.P."/>
            <person name="Proctor M.J."/>
            <person name="Myers R.M."/>
            <person name="Schmutz J."/>
            <person name="Dickson M."/>
            <person name="Grimwood J."/>
            <person name="Cox D.R."/>
            <person name="Olson M.V."/>
            <person name="Kaul R."/>
            <person name="Raymond C."/>
            <person name="Shimizu N."/>
            <person name="Kawasaki K."/>
            <person name="Minoshima S."/>
            <person name="Evans G.A."/>
            <person name="Athanasiou M."/>
            <person name="Schultz R."/>
            <person name="Roe B.A."/>
            <person name="Chen F."/>
            <person name="Pan H."/>
            <person name="Ramser J."/>
            <person name="Lehrach H."/>
            <person name="Reinhardt R."/>
            <person name="McCombie W.R."/>
            <person name="de la Bastide M."/>
            <person name="Dedhia N."/>
            <person name="Blocker H."/>
            <person name="Hornischer K."/>
            <person name="Nordsiek G."/>
            <person name="Agarwala R."/>
            <person name="Aravind L."/>
            <person name="Bailey J.A."/>
            <person name="Bateman A."/>
            <person name="Batzoglou S."/>
            <person name="Birney E."/>
            <person name="Bork P."/>
            <person name="Brown D.G."/>
            <person name="Burge C.B."/>
            <person name="Cerutti L."/>
            <person name="Chen H.C."/>
            <person name="Church D."/>
            <person name="Clamp M."/>
            <person name="Copley R.R."/>
            <person name="Doerks T."/>
            <person name="Eddy S.R."/>
            <person name="Eichler E.E."/>
            <person name="Furey T.S."/>
            <person name="Galagan J."/>
            <person name="Gilbert J.G."/>
            <person name="Harmon C."/>
            <person name="Hayashizaki Y."/>
            <person name="Haussler D."/>
            <person name="Hermjakob H."/>
            <person name="Hokamp K."/>
            <person name="Jang W."/>
            <person name="Johnson L.S."/>
            <person name="Jones T.A."/>
            <person name="Kasif S."/>
            <person name="Kaspryzk A."/>
            <person name="Kennedy S."/>
            <person name="Kent W.J."/>
            <person name="Kitts P."/>
            <person name="Koonin E.V."/>
            <person name="Korf I."/>
            <person name="Kulp D."/>
            <person name="Lancet D."/>
            <person name="Lowe T.M."/>
            <person name="McLysaght A."/>
            <person name="Mikkelsen T."/>
            <person name="Moran J.V."/>
            <person name="Mulder N."/>
            <person name="Pollara V.J."/>
            <person name="Ponting C.P."/>
            <person name="Schuler G."/>
            <person name="Schultz J."/>
            <person name="Slater G."/>
            <person name="Smit A.F."/>
            <person name="Stupka E."/>
            <person name="Szustakowski J."/>
            <person name="Thierry-Mieg D."/>
            <person name="Thierry-Mieg J."/>
            <person name="Wagner L."/>
            <person name="Wallis J."/>
            <person name="Wheeler R."/>
            <person name="Williams A."/>
            <person name="Wolf Y.I."/>
            <person name="Wolfe K.H."/>
            <person name="Yang S.P."/>
            <person name="Yeh R.F."/>
            <person name="Collins F."/>
            <person name="Guyer M.S."/>
            <person name="Peterson J."/>
            <person name="Felsenfeld A."/>
            <person name="Wetterstrand K.A."/>
            <person name="Patrinos A."/>
            <person name="Morgan M.J."/>
            <person name="de Jong P."/>
            <person name="Catanese J.J."/>
            <person name="Osoegawa K."/>
            <person name="Shizuya H."/>
            <person name="Choi S."/>
            <person name="Chen Y.J."/>
        </authorList>
    </citation>
    <scope>NUCLEOTIDE SEQUENCE [LARGE SCALE GENOMIC DNA]</scope>
</reference>
<accession>A0A7I2V617</accession>
<reference evidence="2" key="4">
    <citation type="submission" date="2025-08" db="UniProtKB">
        <authorList>
            <consortium name="Ensembl"/>
        </authorList>
    </citation>
    <scope>IDENTIFICATION</scope>
</reference>
<dbReference type="SMR" id="A0A7I2V617"/>
<protein>
    <submittedName>
        <fullName evidence="2">Cathepsin K</fullName>
    </submittedName>
</protein>
<reference evidence="2" key="5">
    <citation type="submission" date="2025-09" db="UniProtKB">
        <authorList>
            <consortium name="Ensembl"/>
        </authorList>
    </citation>
    <scope>IDENTIFICATION</scope>
</reference>
<dbReference type="OrthoDB" id="65740at2759"/>
<evidence type="ECO:0000313" key="2">
    <source>
        <dbReference type="Ensembl" id="ENSP00000504796.1"/>
    </source>
</evidence>
<dbReference type="EMBL" id="AL356292">
    <property type="status" value="NOT_ANNOTATED_CDS"/>
    <property type="molecule type" value="Genomic_DNA"/>
</dbReference>
<dbReference type="EMBL" id="AL355860">
    <property type="status" value="NOT_ANNOTATED_CDS"/>
    <property type="molecule type" value="Genomic_DNA"/>
</dbReference>